<dbReference type="EMBL" id="BGZK01000672">
    <property type="protein sequence ID" value="GBP55563.1"/>
    <property type="molecule type" value="Genomic_DNA"/>
</dbReference>
<proteinExistence type="predicted"/>
<name>A0A4C1WXD6_EUMVA</name>
<feature type="compositionally biased region" description="Basic and acidic residues" evidence="1">
    <location>
        <begin position="106"/>
        <end position="118"/>
    </location>
</feature>
<dbReference type="Proteomes" id="UP000299102">
    <property type="component" value="Unassembled WGS sequence"/>
</dbReference>
<feature type="region of interest" description="Disordered" evidence="1">
    <location>
        <begin position="106"/>
        <end position="135"/>
    </location>
</feature>
<evidence type="ECO:0000256" key="1">
    <source>
        <dbReference type="SAM" id="MobiDB-lite"/>
    </source>
</evidence>
<evidence type="ECO:0000313" key="3">
    <source>
        <dbReference type="Proteomes" id="UP000299102"/>
    </source>
</evidence>
<sequence>MYIIGQEAAPGEAQVSLPDTTLLINGQHIRELTCDICYMLSRNSAAPRGGSAELDAAFQGSVPKGCRRAPITKLMMCACLSNRQSVCLFSLKFCVFWTAFVKDEYTGKQKKRDEDNQKQQEGISSRNNLHGNERA</sequence>
<feature type="compositionally biased region" description="Polar residues" evidence="1">
    <location>
        <begin position="119"/>
        <end position="135"/>
    </location>
</feature>
<reference evidence="2 3" key="1">
    <citation type="journal article" date="2019" name="Commun. Biol.">
        <title>The bagworm genome reveals a unique fibroin gene that provides high tensile strength.</title>
        <authorList>
            <person name="Kono N."/>
            <person name="Nakamura H."/>
            <person name="Ohtoshi R."/>
            <person name="Tomita M."/>
            <person name="Numata K."/>
            <person name="Arakawa K."/>
        </authorList>
    </citation>
    <scope>NUCLEOTIDE SEQUENCE [LARGE SCALE GENOMIC DNA]</scope>
</reference>
<accession>A0A4C1WXD6</accession>
<keyword evidence="3" id="KW-1185">Reference proteome</keyword>
<organism evidence="2 3">
    <name type="scientific">Eumeta variegata</name>
    <name type="common">Bagworm moth</name>
    <name type="synonym">Eumeta japonica</name>
    <dbReference type="NCBI Taxonomy" id="151549"/>
    <lineage>
        <taxon>Eukaryota</taxon>
        <taxon>Metazoa</taxon>
        <taxon>Ecdysozoa</taxon>
        <taxon>Arthropoda</taxon>
        <taxon>Hexapoda</taxon>
        <taxon>Insecta</taxon>
        <taxon>Pterygota</taxon>
        <taxon>Neoptera</taxon>
        <taxon>Endopterygota</taxon>
        <taxon>Lepidoptera</taxon>
        <taxon>Glossata</taxon>
        <taxon>Ditrysia</taxon>
        <taxon>Tineoidea</taxon>
        <taxon>Psychidae</taxon>
        <taxon>Oiketicinae</taxon>
        <taxon>Eumeta</taxon>
    </lineage>
</organism>
<comment type="caution">
    <text evidence="2">The sequence shown here is derived from an EMBL/GenBank/DDBJ whole genome shotgun (WGS) entry which is preliminary data.</text>
</comment>
<dbReference type="AlphaFoldDB" id="A0A4C1WXD6"/>
<evidence type="ECO:0000313" key="2">
    <source>
        <dbReference type="EMBL" id="GBP55563.1"/>
    </source>
</evidence>
<gene>
    <name evidence="2" type="ORF">EVAR_34397_1</name>
</gene>
<protein>
    <submittedName>
        <fullName evidence="2">Uncharacterized protein</fullName>
    </submittedName>
</protein>